<dbReference type="Proteomes" id="UP001500449">
    <property type="component" value="Unassembled WGS sequence"/>
</dbReference>
<evidence type="ECO:0000259" key="1">
    <source>
        <dbReference type="Pfam" id="PF13577"/>
    </source>
</evidence>
<proteinExistence type="predicted"/>
<name>A0ABN2MYF1_9PSEU</name>
<gene>
    <name evidence="2" type="ORF">GCM10009836_24610</name>
</gene>
<accession>A0ABN2MYF1</accession>
<keyword evidence="3" id="KW-1185">Reference proteome</keyword>
<feature type="domain" description="SnoaL-like" evidence="1">
    <location>
        <begin position="4"/>
        <end position="138"/>
    </location>
</feature>
<dbReference type="Gene3D" id="3.10.450.50">
    <property type="match status" value="1"/>
</dbReference>
<sequence>MTDDLRTRLLVADLLARIAQAADLDTLEEYGELLAEDIVWVMPENPATGLPAQRREGRADVLAGARERRASGLQGPGSGARHLVSTIVVTPSGDQARARSYFQFVGGGSGTPVLLSTGVYEDRFVRSEGGGWLLAERRITLS</sequence>
<evidence type="ECO:0000313" key="3">
    <source>
        <dbReference type="Proteomes" id="UP001500449"/>
    </source>
</evidence>
<protein>
    <recommendedName>
        <fullName evidence="1">SnoaL-like domain-containing protein</fullName>
    </recommendedName>
</protein>
<reference evidence="2 3" key="1">
    <citation type="journal article" date="2019" name="Int. J. Syst. Evol. Microbiol.">
        <title>The Global Catalogue of Microorganisms (GCM) 10K type strain sequencing project: providing services to taxonomists for standard genome sequencing and annotation.</title>
        <authorList>
            <consortium name="The Broad Institute Genomics Platform"/>
            <consortium name="The Broad Institute Genome Sequencing Center for Infectious Disease"/>
            <person name="Wu L."/>
            <person name="Ma J."/>
        </authorList>
    </citation>
    <scope>NUCLEOTIDE SEQUENCE [LARGE SCALE GENOMIC DNA]</scope>
    <source>
        <strain evidence="2 3">JCM 16009</strain>
    </source>
</reference>
<organism evidence="2 3">
    <name type="scientific">Pseudonocardia ailaonensis</name>
    <dbReference type="NCBI Taxonomy" id="367279"/>
    <lineage>
        <taxon>Bacteria</taxon>
        <taxon>Bacillati</taxon>
        <taxon>Actinomycetota</taxon>
        <taxon>Actinomycetes</taxon>
        <taxon>Pseudonocardiales</taxon>
        <taxon>Pseudonocardiaceae</taxon>
        <taxon>Pseudonocardia</taxon>
    </lineage>
</organism>
<evidence type="ECO:0000313" key="2">
    <source>
        <dbReference type="EMBL" id="GAA1844271.1"/>
    </source>
</evidence>
<dbReference type="RefSeq" id="WP_344415662.1">
    <property type="nucleotide sequence ID" value="NZ_BAAAQK010000005.1"/>
</dbReference>
<dbReference type="EMBL" id="BAAAQK010000005">
    <property type="protein sequence ID" value="GAA1844271.1"/>
    <property type="molecule type" value="Genomic_DNA"/>
</dbReference>
<dbReference type="InterPro" id="IPR037401">
    <property type="entry name" value="SnoaL-like"/>
</dbReference>
<dbReference type="SUPFAM" id="SSF54427">
    <property type="entry name" value="NTF2-like"/>
    <property type="match status" value="1"/>
</dbReference>
<comment type="caution">
    <text evidence="2">The sequence shown here is derived from an EMBL/GenBank/DDBJ whole genome shotgun (WGS) entry which is preliminary data.</text>
</comment>
<dbReference type="InterPro" id="IPR032710">
    <property type="entry name" value="NTF2-like_dom_sf"/>
</dbReference>
<dbReference type="Pfam" id="PF13577">
    <property type="entry name" value="SnoaL_4"/>
    <property type="match status" value="1"/>
</dbReference>